<keyword evidence="10" id="KW-1185">Reference proteome</keyword>
<comment type="caution">
    <text evidence="9">The sequence shown here is derived from an EMBL/GenBank/DDBJ whole genome shotgun (WGS) entry which is preliminary data.</text>
</comment>
<feature type="transmembrane region" description="Helical" evidence="6">
    <location>
        <begin position="264"/>
        <end position="284"/>
    </location>
</feature>
<dbReference type="GO" id="GO:0005886">
    <property type="term" value="C:plasma membrane"/>
    <property type="evidence" value="ECO:0007669"/>
    <property type="project" value="UniProtKB-SubCell"/>
</dbReference>
<evidence type="ECO:0000256" key="3">
    <source>
        <dbReference type="ARBA" id="ARBA00022692"/>
    </source>
</evidence>
<gene>
    <name evidence="9" type="ORF">F0919_11330</name>
</gene>
<feature type="transmembrane region" description="Helical" evidence="6">
    <location>
        <begin position="61"/>
        <end position="84"/>
    </location>
</feature>
<proteinExistence type="predicted"/>
<feature type="domain" description="ComEC/Rec2-related protein" evidence="7">
    <location>
        <begin position="240"/>
        <end position="509"/>
    </location>
</feature>
<feature type="transmembrane region" description="Helical" evidence="6">
    <location>
        <begin position="392"/>
        <end position="415"/>
    </location>
</feature>
<keyword evidence="3 6" id="KW-0812">Transmembrane</keyword>
<feature type="transmembrane region" description="Helical" evidence="6">
    <location>
        <begin position="6"/>
        <end position="26"/>
    </location>
</feature>
<evidence type="ECO:0000256" key="4">
    <source>
        <dbReference type="ARBA" id="ARBA00022989"/>
    </source>
</evidence>
<keyword evidence="2" id="KW-1003">Cell membrane</keyword>
<feature type="transmembrane region" description="Helical" evidence="6">
    <location>
        <begin position="484"/>
        <end position="508"/>
    </location>
</feature>
<name>A0A5M6CIC7_9BACT</name>
<evidence type="ECO:0000313" key="10">
    <source>
        <dbReference type="Proteomes" id="UP000323632"/>
    </source>
</evidence>
<protein>
    <submittedName>
        <fullName evidence="9">ComEC family competence protein</fullName>
    </submittedName>
</protein>
<feature type="transmembrane region" description="Helical" evidence="6">
    <location>
        <begin position="296"/>
        <end position="327"/>
    </location>
</feature>
<accession>A0A5M6CIC7</accession>
<dbReference type="InterPro" id="IPR025405">
    <property type="entry name" value="DUF4131"/>
</dbReference>
<evidence type="ECO:0000256" key="5">
    <source>
        <dbReference type="ARBA" id="ARBA00023136"/>
    </source>
</evidence>
<keyword evidence="5 6" id="KW-0472">Membrane</keyword>
<evidence type="ECO:0000256" key="1">
    <source>
        <dbReference type="ARBA" id="ARBA00004651"/>
    </source>
</evidence>
<reference evidence="9 10" key="1">
    <citation type="submission" date="2019-09" db="EMBL/GenBank/DDBJ databases">
        <title>Genome sequence and assembly of Taibaiella sp.</title>
        <authorList>
            <person name="Chhetri G."/>
        </authorList>
    </citation>
    <scope>NUCLEOTIDE SEQUENCE [LARGE SCALE GENOMIC DNA]</scope>
    <source>
        <strain evidence="9 10">KVB11</strain>
    </source>
</reference>
<dbReference type="RefSeq" id="WP_150032883.1">
    <property type="nucleotide sequence ID" value="NZ_VWSH01000003.1"/>
</dbReference>
<dbReference type="NCBIfam" id="TIGR00360">
    <property type="entry name" value="ComEC_N-term"/>
    <property type="match status" value="1"/>
</dbReference>
<dbReference type="Pfam" id="PF03772">
    <property type="entry name" value="Competence"/>
    <property type="match status" value="1"/>
</dbReference>
<feature type="transmembrane region" description="Helical" evidence="6">
    <location>
        <begin position="339"/>
        <end position="356"/>
    </location>
</feature>
<dbReference type="AlphaFoldDB" id="A0A5M6CIC7"/>
<organism evidence="9 10">
    <name type="scientific">Taibaiella lutea</name>
    <dbReference type="NCBI Taxonomy" id="2608001"/>
    <lineage>
        <taxon>Bacteria</taxon>
        <taxon>Pseudomonadati</taxon>
        <taxon>Bacteroidota</taxon>
        <taxon>Chitinophagia</taxon>
        <taxon>Chitinophagales</taxon>
        <taxon>Chitinophagaceae</taxon>
        <taxon>Taibaiella</taxon>
    </lineage>
</organism>
<evidence type="ECO:0000259" key="8">
    <source>
        <dbReference type="Pfam" id="PF13567"/>
    </source>
</evidence>
<dbReference type="InterPro" id="IPR052159">
    <property type="entry name" value="Competence_DNA_uptake"/>
</dbReference>
<dbReference type="PANTHER" id="PTHR30619">
    <property type="entry name" value="DNA INTERNALIZATION/COMPETENCE PROTEIN COMEC/REC2"/>
    <property type="match status" value="1"/>
</dbReference>
<dbReference type="PANTHER" id="PTHR30619:SF1">
    <property type="entry name" value="RECOMBINATION PROTEIN 2"/>
    <property type="match status" value="1"/>
</dbReference>
<dbReference type="Proteomes" id="UP000323632">
    <property type="component" value="Unassembled WGS sequence"/>
</dbReference>
<dbReference type="InterPro" id="IPR004477">
    <property type="entry name" value="ComEC_N"/>
</dbReference>
<evidence type="ECO:0000259" key="7">
    <source>
        <dbReference type="Pfam" id="PF03772"/>
    </source>
</evidence>
<sequence length="684" mass="77852">MKKRKFSFQPYPFIMLLAALITGILLQDNLQSISLSTWLAGLITSAVISILLHLLSSKYAIQSFFGNALLILSFVFLGGIICYLQNDSNITSWYGKYLNRRQALKIQLDETPIEKPKTLLLKTSVKAISINNKWIAAEGKLWVYVYKKNNNKQFNNGQTFIIPNELVEIKSSGNPFAFDQSKYANRNGLYHQCFLSNEKILLLDSNNSKSSLISNLRTSLKNVISKNIEDTTTKALILAMVVNDRTQLEPELVNAYSLTGTTHIIAISGMHVILLASIILFIIGKIPLRHVKNSRYLWAMVLVWIYIAITGFPPSAVRAAVMFSLYAIGNSLKRDSQQVNTWAASGFILLCYNPYWIYDVGFQLSFLAVLSILLFTKSIVEWWQPKNHILDVLWKTIAIGISVQILVFPLVIYYFNQFPLMGFIANIPAGLFSTILMIGTIILITINSLGLSAIWIGKLLTYLTKAFHSFLFILSELSPESFRMLYIDAVDYWITMAIIICFCTFLYFRKSMQLFAGLAFSILLVINFIRKDWIAFHQEKIIVYNTTNESNVSIIKGHDIFHIYPYNEKTYKYAIKPAILGFRVKETKPENDSGNIFYINNKKILLLGSGDIQQQQTFPVDVLVVSNNCTFEPETWFETFHPKLIIIDGSLPRWKAMKWKETLTHAGAKTRWVQDSGACVYPGL</sequence>
<evidence type="ECO:0000256" key="2">
    <source>
        <dbReference type="ARBA" id="ARBA00022475"/>
    </source>
</evidence>
<feature type="transmembrane region" description="Helical" evidence="6">
    <location>
        <begin position="38"/>
        <end position="55"/>
    </location>
</feature>
<comment type="subcellular location">
    <subcellularLocation>
        <location evidence="1">Cell membrane</location>
        <topology evidence="1">Multi-pass membrane protein</topology>
    </subcellularLocation>
</comment>
<feature type="transmembrane region" description="Helical" evidence="6">
    <location>
        <begin position="514"/>
        <end position="530"/>
    </location>
</feature>
<evidence type="ECO:0000256" key="6">
    <source>
        <dbReference type="SAM" id="Phobius"/>
    </source>
</evidence>
<dbReference type="EMBL" id="VWSH01000003">
    <property type="protein sequence ID" value="KAA5533135.1"/>
    <property type="molecule type" value="Genomic_DNA"/>
</dbReference>
<feature type="domain" description="DUF4131" evidence="8">
    <location>
        <begin position="35"/>
        <end position="196"/>
    </location>
</feature>
<dbReference type="Pfam" id="PF13567">
    <property type="entry name" value="DUF4131"/>
    <property type="match status" value="1"/>
</dbReference>
<keyword evidence="4 6" id="KW-1133">Transmembrane helix</keyword>
<evidence type="ECO:0000313" key="9">
    <source>
        <dbReference type="EMBL" id="KAA5533135.1"/>
    </source>
</evidence>
<feature type="transmembrane region" description="Helical" evidence="6">
    <location>
        <begin position="362"/>
        <end position="380"/>
    </location>
</feature>